<dbReference type="Pfam" id="PF00672">
    <property type="entry name" value="HAMP"/>
    <property type="match status" value="1"/>
</dbReference>
<sequence length="619" mass="70085">MAVTALARLRKWLQLNNWSIRYKLIIHFLLISIVPSLCIALLMAWIVGGIIEKQVNGHTMQLIDNVNKSLNTHAANIQNISYFISMNPEIQTFLGDGYSAIEEDHERYRVSKFMQSFTTLYPEIAGIMVVGASGDYFSNEMYARSDQSLTSEAWYLEAVKAKGIFKMIGHPSNRNVASHANYKDSEVVSVVRAIQDPETQRTKGVVLIDLKLRVIAETVRDVRLGKSGYLMVVNDVGEIIYEPRNAKLWGIEEEWQSLQTSGTFSRRIDGRELQFIYQKSPFTNWTTVGVFDVKDSVQEIKDIHLYLVAFVFIVSMLGMTASYYLSHSISRPITQLASSMRKVEEGNMTVRIPVGREDEVGMLGRSFNNMLQQISRLLTQVEEEQRQKREAELRSLQAHIQPHFLYNTLDTIQWLARKDGAREATEMVEALSKLFRIGLSKGQEMIPLSDEFEHIRSYLKIQKTRYKDKLNYAIDVDASCDDALVLKLILQPIVENAIYHGIKERRGPGMIAISAAVTEGILEIVIEDDGAGMTEVRLASIRASLEAVARAEILAPIPVQADSSGIRGLTASYGLRNVQERIRLSFGEPHGLTIRSRHKMGTTVTIRHPVIYRKGREKE</sequence>
<evidence type="ECO:0000313" key="13">
    <source>
        <dbReference type="Proteomes" id="UP001141950"/>
    </source>
</evidence>
<dbReference type="PROSITE" id="PS50885">
    <property type="entry name" value="HAMP"/>
    <property type="match status" value="1"/>
</dbReference>
<reference evidence="12" key="1">
    <citation type="submission" date="2022-08" db="EMBL/GenBank/DDBJ databases">
        <title>The genomic sequence of strain Paenibacillus sp. SCIV0701.</title>
        <authorList>
            <person name="Zhao H."/>
        </authorList>
    </citation>
    <scope>NUCLEOTIDE SEQUENCE</scope>
    <source>
        <strain evidence="12">SCIV0701</strain>
    </source>
</reference>
<comment type="subcellular location">
    <subcellularLocation>
        <location evidence="1">Cell membrane</location>
        <topology evidence="1">Multi-pass membrane protein</topology>
    </subcellularLocation>
</comment>
<protein>
    <submittedName>
        <fullName evidence="12">Sensor histidine kinase</fullName>
    </submittedName>
</protein>
<keyword evidence="9" id="KW-0175">Coiled coil</keyword>
<keyword evidence="6 12" id="KW-0418">Kinase</keyword>
<feature type="domain" description="HAMP" evidence="11">
    <location>
        <begin position="327"/>
        <end position="379"/>
    </location>
</feature>
<dbReference type="PANTHER" id="PTHR34220">
    <property type="entry name" value="SENSOR HISTIDINE KINASE YPDA"/>
    <property type="match status" value="1"/>
</dbReference>
<dbReference type="RefSeq" id="WP_257452508.1">
    <property type="nucleotide sequence ID" value="NZ_JANIPJ010000032.1"/>
</dbReference>
<evidence type="ECO:0000256" key="1">
    <source>
        <dbReference type="ARBA" id="ARBA00004651"/>
    </source>
</evidence>
<proteinExistence type="predicted"/>
<feature type="transmembrane region" description="Helical" evidence="10">
    <location>
        <begin position="24"/>
        <end position="51"/>
    </location>
</feature>
<organism evidence="12 13">
    <name type="scientific">Paenibacillus soyae</name>
    <dbReference type="NCBI Taxonomy" id="2969249"/>
    <lineage>
        <taxon>Bacteria</taxon>
        <taxon>Bacillati</taxon>
        <taxon>Bacillota</taxon>
        <taxon>Bacilli</taxon>
        <taxon>Bacillales</taxon>
        <taxon>Paenibacillaceae</taxon>
        <taxon>Paenibacillus</taxon>
    </lineage>
</organism>
<feature type="transmembrane region" description="Helical" evidence="10">
    <location>
        <begin position="303"/>
        <end position="325"/>
    </location>
</feature>
<name>A0A9X2SDC7_9BACL</name>
<dbReference type="SUPFAM" id="SSF158472">
    <property type="entry name" value="HAMP domain-like"/>
    <property type="match status" value="1"/>
</dbReference>
<evidence type="ECO:0000256" key="4">
    <source>
        <dbReference type="ARBA" id="ARBA00022679"/>
    </source>
</evidence>
<evidence type="ECO:0000256" key="2">
    <source>
        <dbReference type="ARBA" id="ARBA00022475"/>
    </source>
</evidence>
<dbReference type="EMBL" id="JANIPJ010000032">
    <property type="protein sequence ID" value="MCR2807743.1"/>
    <property type="molecule type" value="Genomic_DNA"/>
</dbReference>
<keyword evidence="5 10" id="KW-0812">Transmembrane</keyword>
<dbReference type="Gene3D" id="3.30.565.10">
    <property type="entry name" value="Histidine kinase-like ATPase, C-terminal domain"/>
    <property type="match status" value="1"/>
</dbReference>
<evidence type="ECO:0000256" key="8">
    <source>
        <dbReference type="ARBA" id="ARBA00023136"/>
    </source>
</evidence>
<dbReference type="InterPro" id="IPR033479">
    <property type="entry name" value="dCache_1"/>
</dbReference>
<dbReference type="Pfam" id="PF06580">
    <property type="entry name" value="His_kinase"/>
    <property type="match status" value="1"/>
</dbReference>
<dbReference type="Pfam" id="PF02743">
    <property type="entry name" value="dCache_1"/>
    <property type="match status" value="1"/>
</dbReference>
<dbReference type="Gene3D" id="6.10.340.10">
    <property type="match status" value="1"/>
</dbReference>
<dbReference type="GO" id="GO:0005886">
    <property type="term" value="C:plasma membrane"/>
    <property type="evidence" value="ECO:0007669"/>
    <property type="project" value="UniProtKB-SubCell"/>
</dbReference>
<dbReference type="Proteomes" id="UP001141950">
    <property type="component" value="Unassembled WGS sequence"/>
</dbReference>
<dbReference type="Pfam" id="PF02518">
    <property type="entry name" value="HATPase_c"/>
    <property type="match status" value="1"/>
</dbReference>
<evidence type="ECO:0000313" key="12">
    <source>
        <dbReference type="EMBL" id="MCR2807743.1"/>
    </source>
</evidence>
<keyword evidence="3" id="KW-0597">Phosphoprotein</keyword>
<accession>A0A9X2SDC7</accession>
<evidence type="ECO:0000256" key="9">
    <source>
        <dbReference type="SAM" id="Coils"/>
    </source>
</evidence>
<feature type="coiled-coil region" evidence="9">
    <location>
        <begin position="367"/>
        <end position="394"/>
    </location>
</feature>
<dbReference type="SMART" id="SM00304">
    <property type="entry name" value="HAMP"/>
    <property type="match status" value="1"/>
</dbReference>
<dbReference type="InterPro" id="IPR003660">
    <property type="entry name" value="HAMP_dom"/>
</dbReference>
<evidence type="ECO:0000256" key="3">
    <source>
        <dbReference type="ARBA" id="ARBA00022553"/>
    </source>
</evidence>
<dbReference type="CDD" id="cd06225">
    <property type="entry name" value="HAMP"/>
    <property type="match status" value="1"/>
</dbReference>
<keyword evidence="13" id="KW-1185">Reference proteome</keyword>
<evidence type="ECO:0000256" key="7">
    <source>
        <dbReference type="ARBA" id="ARBA00022989"/>
    </source>
</evidence>
<dbReference type="InterPro" id="IPR010559">
    <property type="entry name" value="Sig_transdc_His_kin_internal"/>
</dbReference>
<gene>
    <name evidence="12" type="ORF">NQZ67_28035</name>
</gene>
<evidence type="ECO:0000259" key="11">
    <source>
        <dbReference type="PROSITE" id="PS50885"/>
    </source>
</evidence>
<dbReference type="Gene3D" id="3.30.450.20">
    <property type="entry name" value="PAS domain"/>
    <property type="match status" value="1"/>
</dbReference>
<dbReference type="InterPro" id="IPR003594">
    <property type="entry name" value="HATPase_dom"/>
</dbReference>
<keyword evidence="7 10" id="KW-1133">Transmembrane helix</keyword>
<evidence type="ECO:0000256" key="10">
    <source>
        <dbReference type="SAM" id="Phobius"/>
    </source>
</evidence>
<dbReference type="PANTHER" id="PTHR34220:SF7">
    <property type="entry name" value="SENSOR HISTIDINE KINASE YPDA"/>
    <property type="match status" value="1"/>
</dbReference>
<keyword evidence="8 10" id="KW-0472">Membrane</keyword>
<evidence type="ECO:0000256" key="6">
    <source>
        <dbReference type="ARBA" id="ARBA00022777"/>
    </source>
</evidence>
<dbReference type="GO" id="GO:0000155">
    <property type="term" value="F:phosphorelay sensor kinase activity"/>
    <property type="evidence" value="ECO:0007669"/>
    <property type="project" value="InterPro"/>
</dbReference>
<evidence type="ECO:0000256" key="5">
    <source>
        <dbReference type="ARBA" id="ARBA00022692"/>
    </source>
</evidence>
<keyword evidence="2" id="KW-1003">Cell membrane</keyword>
<dbReference type="SUPFAM" id="SSF55874">
    <property type="entry name" value="ATPase domain of HSP90 chaperone/DNA topoisomerase II/histidine kinase"/>
    <property type="match status" value="1"/>
</dbReference>
<dbReference type="InterPro" id="IPR036890">
    <property type="entry name" value="HATPase_C_sf"/>
</dbReference>
<comment type="caution">
    <text evidence="12">The sequence shown here is derived from an EMBL/GenBank/DDBJ whole genome shotgun (WGS) entry which is preliminary data.</text>
</comment>
<dbReference type="CDD" id="cd18773">
    <property type="entry name" value="PDC1_HK_sensor"/>
    <property type="match status" value="1"/>
</dbReference>
<dbReference type="AlphaFoldDB" id="A0A9X2SDC7"/>
<dbReference type="InterPro" id="IPR050640">
    <property type="entry name" value="Bact_2-comp_sensor_kinase"/>
</dbReference>
<keyword evidence="4" id="KW-0808">Transferase</keyword>